<dbReference type="PANTHER" id="PTHR47634">
    <property type="entry name" value="PROTEIN KINASE DOMAIN-CONTAINING PROTEIN-RELATED"/>
    <property type="match status" value="1"/>
</dbReference>
<dbReference type="SUPFAM" id="SSF56112">
    <property type="entry name" value="Protein kinase-like (PK-like)"/>
    <property type="match status" value="1"/>
</dbReference>
<dbReference type="PROSITE" id="PS00108">
    <property type="entry name" value="PROTEIN_KINASE_ST"/>
    <property type="match status" value="1"/>
</dbReference>
<dbReference type="InterPro" id="IPR008271">
    <property type="entry name" value="Ser/Thr_kinase_AS"/>
</dbReference>
<proteinExistence type="predicted"/>
<evidence type="ECO:0000256" key="5">
    <source>
        <dbReference type="ARBA" id="ARBA00022777"/>
    </source>
</evidence>
<gene>
    <name evidence="9" type="ORF">VKT23_009732</name>
</gene>
<evidence type="ECO:0000256" key="4">
    <source>
        <dbReference type="ARBA" id="ARBA00022741"/>
    </source>
</evidence>
<evidence type="ECO:0000256" key="2">
    <source>
        <dbReference type="ARBA" id="ARBA00022527"/>
    </source>
</evidence>
<keyword evidence="5" id="KW-0418">Kinase</keyword>
<sequence length="203" mass="22583">MLCFRLPRIFSRTVAKRALYTSTNKRNAEDGSATAQKFSFNSEPLGTPASSGYGYAYLDFGEAIGGGRYIVKRKLGWGLTSSSWLAFDQNSLTFGEHPVEHVFIATNLFGGDVRRLMVSCDTTPFPLKLAKRILLHTLRGIAGAHGAGIIHTDLKHDNIFFKNALSTEQIDSWLPSDPPRRHAPELSEDPTITHHIYRGSYEL</sequence>
<evidence type="ECO:0000313" key="10">
    <source>
        <dbReference type="Proteomes" id="UP001498398"/>
    </source>
</evidence>
<reference evidence="9 10" key="1">
    <citation type="submission" date="2024-01" db="EMBL/GenBank/DDBJ databases">
        <title>A draft genome for the cacao thread blight pathogen Marasmiellus scandens.</title>
        <authorList>
            <person name="Baruah I.K."/>
            <person name="Leung J."/>
            <person name="Bukari Y."/>
            <person name="Amoako-Attah I."/>
            <person name="Meinhardt L.W."/>
            <person name="Bailey B.A."/>
            <person name="Cohen S.P."/>
        </authorList>
    </citation>
    <scope>NUCLEOTIDE SEQUENCE [LARGE SCALE GENOMIC DNA]</scope>
    <source>
        <strain evidence="9 10">GH-19</strain>
    </source>
</reference>
<dbReference type="InterPro" id="IPR011009">
    <property type="entry name" value="Kinase-like_dom_sf"/>
</dbReference>
<dbReference type="EC" id="2.7.11.1" evidence="1"/>
<comment type="catalytic activity">
    <reaction evidence="7">
        <text>L-threonyl-[protein] + ATP = O-phospho-L-threonyl-[protein] + ADP + H(+)</text>
        <dbReference type="Rhea" id="RHEA:46608"/>
        <dbReference type="Rhea" id="RHEA-COMP:11060"/>
        <dbReference type="Rhea" id="RHEA-COMP:11605"/>
        <dbReference type="ChEBI" id="CHEBI:15378"/>
        <dbReference type="ChEBI" id="CHEBI:30013"/>
        <dbReference type="ChEBI" id="CHEBI:30616"/>
        <dbReference type="ChEBI" id="CHEBI:61977"/>
        <dbReference type="ChEBI" id="CHEBI:456216"/>
        <dbReference type="EC" id="2.7.11.1"/>
    </reaction>
</comment>
<evidence type="ECO:0000256" key="7">
    <source>
        <dbReference type="ARBA" id="ARBA00047899"/>
    </source>
</evidence>
<organism evidence="9 10">
    <name type="scientific">Marasmiellus scandens</name>
    <dbReference type="NCBI Taxonomy" id="2682957"/>
    <lineage>
        <taxon>Eukaryota</taxon>
        <taxon>Fungi</taxon>
        <taxon>Dikarya</taxon>
        <taxon>Basidiomycota</taxon>
        <taxon>Agaricomycotina</taxon>
        <taxon>Agaricomycetes</taxon>
        <taxon>Agaricomycetidae</taxon>
        <taxon>Agaricales</taxon>
        <taxon>Marasmiineae</taxon>
        <taxon>Omphalotaceae</taxon>
        <taxon>Marasmiellus</taxon>
    </lineage>
</organism>
<dbReference type="Proteomes" id="UP001498398">
    <property type="component" value="Unassembled WGS sequence"/>
</dbReference>
<comment type="caution">
    <text evidence="9">The sequence shown here is derived from an EMBL/GenBank/DDBJ whole genome shotgun (WGS) entry which is preliminary data.</text>
</comment>
<dbReference type="Gene3D" id="3.30.200.20">
    <property type="entry name" value="Phosphorylase Kinase, domain 1"/>
    <property type="match status" value="1"/>
</dbReference>
<dbReference type="PANTHER" id="PTHR47634:SF5">
    <property type="entry name" value="OS09G0552300 PROTEIN"/>
    <property type="match status" value="1"/>
</dbReference>
<keyword evidence="4" id="KW-0547">Nucleotide-binding</keyword>
<keyword evidence="6" id="KW-0067">ATP-binding</keyword>
<evidence type="ECO:0000256" key="3">
    <source>
        <dbReference type="ARBA" id="ARBA00022679"/>
    </source>
</evidence>
<comment type="catalytic activity">
    <reaction evidence="8">
        <text>L-seryl-[protein] + ATP = O-phospho-L-seryl-[protein] + ADP + H(+)</text>
        <dbReference type="Rhea" id="RHEA:17989"/>
        <dbReference type="Rhea" id="RHEA-COMP:9863"/>
        <dbReference type="Rhea" id="RHEA-COMP:11604"/>
        <dbReference type="ChEBI" id="CHEBI:15378"/>
        <dbReference type="ChEBI" id="CHEBI:29999"/>
        <dbReference type="ChEBI" id="CHEBI:30616"/>
        <dbReference type="ChEBI" id="CHEBI:83421"/>
        <dbReference type="ChEBI" id="CHEBI:456216"/>
        <dbReference type="EC" id="2.7.11.1"/>
    </reaction>
</comment>
<dbReference type="InterPro" id="IPR051334">
    <property type="entry name" value="SRPK"/>
</dbReference>
<dbReference type="EMBL" id="JBANRG010000017">
    <property type="protein sequence ID" value="KAK7458732.1"/>
    <property type="molecule type" value="Genomic_DNA"/>
</dbReference>
<protein>
    <recommendedName>
        <fullName evidence="1">non-specific serine/threonine protein kinase</fullName>
        <ecNumber evidence="1">2.7.11.1</ecNumber>
    </recommendedName>
</protein>
<accession>A0ABR1JHA9</accession>
<evidence type="ECO:0000256" key="8">
    <source>
        <dbReference type="ARBA" id="ARBA00048679"/>
    </source>
</evidence>
<evidence type="ECO:0000256" key="6">
    <source>
        <dbReference type="ARBA" id="ARBA00022840"/>
    </source>
</evidence>
<keyword evidence="10" id="KW-1185">Reference proteome</keyword>
<keyword evidence="3" id="KW-0808">Transferase</keyword>
<name>A0ABR1JHA9_9AGAR</name>
<evidence type="ECO:0000313" key="9">
    <source>
        <dbReference type="EMBL" id="KAK7458732.1"/>
    </source>
</evidence>
<dbReference type="Gene3D" id="1.10.510.10">
    <property type="entry name" value="Transferase(Phosphotransferase) domain 1"/>
    <property type="match status" value="1"/>
</dbReference>
<keyword evidence="2" id="KW-0723">Serine/threonine-protein kinase</keyword>
<evidence type="ECO:0000256" key="1">
    <source>
        <dbReference type="ARBA" id="ARBA00012513"/>
    </source>
</evidence>